<keyword evidence="2" id="KW-1185">Reference proteome</keyword>
<sequence>MSIHSVRRSQTHLSWSKSVPPVLTIASGDVVSFDCLDASNGQITASSGVADILVAKLAVMDQVNGPIYVQGAKVGDVLKVELMELTPAEWGWSALFPGFGLLADEFEGTALKLWSIQDGVATTTMRLRGSDVAVSVPVKPFMGEVGLARGAEGHWSTIPPYRTGGNMDTKHLTKGSTVYLPIEVDGALFAIGDGHAAQGDGEVCGTAIETPMRVTVRLTVLPASNTPPSMLAPHYESTNSVPVGEAYYTTMGIATDLREAARDAVRGMFGYLVSQHGFEREDAYILCSVAADLRLHEVVDMPNYLVGMMMPKSVLPVP</sequence>
<proteinExistence type="predicted"/>
<dbReference type="Gene3D" id="2.60.120.580">
    <property type="entry name" value="Acetamidase/Formamidase-like domains"/>
    <property type="match status" value="2"/>
</dbReference>
<dbReference type="AlphaFoldDB" id="A0A165HUW7"/>
<reference evidence="1 2" key="1">
    <citation type="journal article" date="2016" name="Mol. Biol. Evol.">
        <title>Comparative Genomics of Early-Diverging Mushroom-Forming Fungi Provides Insights into the Origins of Lignocellulose Decay Capabilities.</title>
        <authorList>
            <person name="Nagy L.G."/>
            <person name="Riley R."/>
            <person name="Tritt A."/>
            <person name="Adam C."/>
            <person name="Daum C."/>
            <person name="Floudas D."/>
            <person name="Sun H."/>
            <person name="Yadav J.S."/>
            <person name="Pangilinan J."/>
            <person name="Larsson K.H."/>
            <person name="Matsuura K."/>
            <person name="Barry K."/>
            <person name="Labutti K."/>
            <person name="Kuo R."/>
            <person name="Ohm R.A."/>
            <person name="Bhattacharya S.S."/>
            <person name="Shirouzu T."/>
            <person name="Yoshinaga Y."/>
            <person name="Martin F.M."/>
            <person name="Grigoriev I.V."/>
            <person name="Hibbett D.S."/>
        </authorList>
    </citation>
    <scope>NUCLEOTIDE SEQUENCE [LARGE SCALE GENOMIC DNA]</scope>
    <source>
        <strain evidence="1 2">HHB12029</strain>
    </source>
</reference>
<evidence type="ECO:0000313" key="2">
    <source>
        <dbReference type="Proteomes" id="UP000077266"/>
    </source>
</evidence>
<dbReference type="PANTHER" id="PTHR31891">
    <property type="entry name" value="FORMAMIDASE C869.04-RELATED"/>
    <property type="match status" value="1"/>
</dbReference>
<dbReference type="EMBL" id="KV426007">
    <property type="protein sequence ID" value="KZV92495.1"/>
    <property type="molecule type" value="Genomic_DNA"/>
</dbReference>
<protein>
    <submittedName>
        <fullName evidence="1">Acetamidase/Formamidase</fullName>
    </submittedName>
</protein>
<organism evidence="1 2">
    <name type="scientific">Exidia glandulosa HHB12029</name>
    <dbReference type="NCBI Taxonomy" id="1314781"/>
    <lineage>
        <taxon>Eukaryota</taxon>
        <taxon>Fungi</taxon>
        <taxon>Dikarya</taxon>
        <taxon>Basidiomycota</taxon>
        <taxon>Agaricomycotina</taxon>
        <taxon>Agaricomycetes</taxon>
        <taxon>Auriculariales</taxon>
        <taxon>Exidiaceae</taxon>
        <taxon>Exidia</taxon>
    </lineage>
</organism>
<dbReference type="SUPFAM" id="SSF141130">
    <property type="entry name" value="Acetamidase/Formamidase-like"/>
    <property type="match status" value="1"/>
</dbReference>
<dbReference type="Pfam" id="PF03069">
    <property type="entry name" value="FmdA_AmdA"/>
    <property type="match status" value="2"/>
</dbReference>
<dbReference type="STRING" id="1314781.A0A165HUW7"/>
<gene>
    <name evidence="1" type="ORF">EXIGLDRAFT_718276</name>
</gene>
<dbReference type="InterPro" id="IPR004304">
    <property type="entry name" value="FmdA_AmdA"/>
</dbReference>
<dbReference type="InParanoid" id="A0A165HUW7"/>
<dbReference type="Proteomes" id="UP000077266">
    <property type="component" value="Unassembled WGS sequence"/>
</dbReference>
<dbReference type="PANTHER" id="PTHR31891:SF1">
    <property type="entry name" value="FORMAMIDASE C869.04-RELATED"/>
    <property type="match status" value="1"/>
</dbReference>
<accession>A0A165HUW7</accession>
<dbReference type="Gene3D" id="3.10.28.20">
    <property type="entry name" value="Acetamidase/Formamidase-like domains"/>
    <property type="match status" value="1"/>
</dbReference>
<dbReference type="OrthoDB" id="3335528at2759"/>
<dbReference type="GO" id="GO:0016811">
    <property type="term" value="F:hydrolase activity, acting on carbon-nitrogen (but not peptide) bonds, in linear amides"/>
    <property type="evidence" value="ECO:0007669"/>
    <property type="project" value="InterPro"/>
</dbReference>
<evidence type="ECO:0000313" key="1">
    <source>
        <dbReference type="EMBL" id="KZV92495.1"/>
    </source>
</evidence>
<name>A0A165HUW7_EXIGL</name>